<evidence type="ECO:0000313" key="1">
    <source>
        <dbReference type="EMBL" id="PQJ53442.1"/>
    </source>
</evidence>
<sequence>MINSFVSMLNEGANLTCTYDAFGEVNQYILSNEGKTTTVPKGNSNFQKISHYISSNDIYIEPELKWVEIIRNVDNEILHFLTNIGAFTDSEENSVSKYLKKLINNKQIEIKETSNIPYIERVEVSVFLPRMYKLSNTLHECINESPIASSALGLEFEVNPRLIQNVEDDFFNGYEFVRSNLDYTKGLVFRFDVTKSNAKKLFNWSKGALGNEVEELEKSLLEELALYKRSRSRGPRTCWFFDFTTLQNYLWAPIFQFSNRVINMVNMQADNKSMPLMSKERVGDMACIKFYYSDGHNTIQSISKLLDSQISIFPEQLNWDYNPTDIVFKRISFLYNQGLYFESLIVTQSFLESLVSGMYDKNIINQVLNRDVIKWEQRYKYLNDFFDNQLSEDSHLKYLFNGGFKEIYDYRNSYAHDYLEHRPDYTFDIELYKKVNLLVKPFIENYEGTKFVREITGIYNQKREFWEYLLSLKKDRVRYPVLSFFKKLIKLKGFFKKL</sequence>
<accession>A0A2S7UV91</accession>
<evidence type="ECO:0000313" key="2">
    <source>
        <dbReference type="Proteomes" id="UP000239007"/>
    </source>
</evidence>
<protein>
    <recommendedName>
        <fullName evidence="3">Apea-like HEPN domain-containing protein</fullName>
    </recommendedName>
</protein>
<gene>
    <name evidence="1" type="ORF">BTO11_07010</name>
</gene>
<dbReference type="Proteomes" id="UP000239007">
    <property type="component" value="Unassembled WGS sequence"/>
</dbReference>
<dbReference type="AlphaFoldDB" id="A0A2S7UV91"/>
<keyword evidence="2" id="KW-1185">Reference proteome</keyword>
<dbReference type="RefSeq" id="WP_105051927.1">
    <property type="nucleotide sequence ID" value="NZ_BMYG01000003.1"/>
</dbReference>
<proteinExistence type="predicted"/>
<organism evidence="1 2">
    <name type="scientific">Psychrosphaera saromensis</name>
    <dbReference type="NCBI Taxonomy" id="716813"/>
    <lineage>
        <taxon>Bacteria</taxon>
        <taxon>Pseudomonadati</taxon>
        <taxon>Pseudomonadota</taxon>
        <taxon>Gammaproteobacteria</taxon>
        <taxon>Alteromonadales</taxon>
        <taxon>Pseudoalteromonadaceae</taxon>
        <taxon>Psychrosphaera</taxon>
    </lineage>
</organism>
<evidence type="ECO:0008006" key="3">
    <source>
        <dbReference type="Google" id="ProtNLM"/>
    </source>
</evidence>
<name>A0A2S7UV91_9GAMM</name>
<comment type="caution">
    <text evidence="1">The sequence shown here is derived from an EMBL/GenBank/DDBJ whole genome shotgun (WGS) entry which is preliminary data.</text>
</comment>
<reference evidence="1 2" key="1">
    <citation type="submission" date="2016-12" db="EMBL/GenBank/DDBJ databases">
        <title>Diversity of luminous bacteria.</title>
        <authorList>
            <person name="Yoshizawa S."/>
            <person name="Kogure K."/>
        </authorList>
    </citation>
    <scope>NUCLEOTIDE SEQUENCE [LARGE SCALE GENOMIC DNA]</scope>
    <source>
        <strain evidence="1 2">SA4-48</strain>
    </source>
</reference>
<dbReference type="EMBL" id="MSCH01000003">
    <property type="protein sequence ID" value="PQJ53442.1"/>
    <property type="molecule type" value="Genomic_DNA"/>
</dbReference>